<reference evidence="11 12" key="1">
    <citation type="submission" date="2023-02" db="EMBL/GenBank/DDBJ databases">
        <title>LHISI_Scaffold_Assembly.</title>
        <authorList>
            <person name="Stuart O.P."/>
            <person name="Cleave R."/>
            <person name="Magrath M.J.L."/>
            <person name="Mikheyev A.S."/>
        </authorList>
    </citation>
    <scope>NUCLEOTIDE SEQUENCE [LARGE SCALE GENOMIC DNA]</scope>
    <source>
        <strain evidence="11">Daus_M_001</strain>
        <tissue evidence="11">Leg muscle</tissue>
    </source>
</reference>
<keyword evidence="5" id="KW-0812">Transmembrane</keyword>
<keyword evidence="4" id="KW-1003">Cell membrane</keyword>
<dbReference type="PANTHER" id="PTHR14995:SF2">
    <property type="entry name" value="PROTEIN AMNIONLESS"/>
    <property type="match status" value="1"/>
</dbReference>
<dbReference type="EMBL" id="JARBHB010000003">
    <property type="protein sequence ID" value="KAJ8891016.1"/>
    <property type="molecule type" value="Genomic_DNA"/>
</dbReference>
<comment type="caution">
    <text evidence="11">The sequence shown here is derived from an EMBL/GenBank/DDBJ whole genome shotgun (WGS) entry which is preliminary data.</text>
</comment>
<dbReference type="Pfam" id="PF14828">
    <property type="entry name" value="Amnionless"/>
    <property type="match status" value="2"/>
</dbReference>
<proteinExistence type="predicted"/>
<evidence type="ECO:0000256" key="2">
    <source>
        <dbReference type="ARBA" id="ARBA00021200"/>
    </source>
</evidence>
<keyword evidence="12" id="KW-1185">Reference proteome</keyword>
<accession>A0ABQ9I2Z3</accession>
<evidence type="ECO:0000256" key="7">
    <source>
        <dbReference type="ARBA" id="ARBA00022927"/>
    </source>
</evidence>
<keyword evidence="6" id="KW-0732">Signal</keyword>
<evidence type="ECO:0000313" key="11">
    <source>
        <dbReference type="EMBL" id="KAJ8891016.1"/>
    </source>
</evidence>
<evidence type="ECO:0000256" key="10">
    <source>
        <dbReference type="SAM" id="MobiDB-lite"/>
    </source>
</evidence>
<protein>
    <recommendedName>
        <fullName evidence="2">Protein amnionless</fullName>
    </recommendedName>
</protein>
<evidence type="ECO:0000256" key="8">
    <source>
        <dbReference type="ARBA" id="ARBA00022989"/>
    </source>
</evidence>
<evidence type="ECO:0000256" key="6">
    <source>
        <dbReference type="ARBA" id="ARBA00022729"/>
    </source>
</evidence>
<keyword evidence="7" id="KW-0653">Protein transport</keyword>
<dbReference type="InterPro" id="IPR026112">
    <property type="entry name" value="AMN"/>
</dbReference>
<evidence type="ECO:0000256" key="5">
    <source>
        <dbReference type="ARBA" id="ARBA00022692"/>
    </source>
</evidence>
<organism evidence="11 12">
    <name type="scientific">Dryococelus australis</name>
    <dbReference type="NCBI Taxonomy" id="614101"/>
    <lineage>
        <taxon>Eukaryota</taxon>
        <taxon>Metazoa</taxon>
        <taxon>Ecdysozoa</taxon>
        <taxon>Arthropoda</taxon>
        <taxon>Hexapoda</taxon>
        <taxon>Insecta</taxon>
        <taxon>Pterygota</taxon>
        <taxon>Neoptera</taxon>
        <taxon>Polyneoptera</taxon>
        <taxon>Phasmatodea</taxon>
        <taxon>Verophasmatodea</taxon>
        <taxon>Anareolatae</taxon>
        <taxon>Phasmatidae</taxon>
        <taxon>Eurycanthinae</taxon>
        <taxon>Dryococelus</taxon>
    </lineage>
</organism>
<dbReference type="PANTHER" id="PTHR14995">
    <property type="entry name" value="AMNIONLESS"/>
    <property type="match status" value="1"/>
</dbReference>
<gene>
    <name evidence="11" type="ORF">PR048_010525</name>
</gene>
<feature type="region of interest" description="Disordered" evidence="10">
    <location>
        <begin position="1"/>
        <end position="24"/>
    </location>
</feature>
<evidence type="ECO:0000256" key="3">
    <source>
        <dbReference type="ARBA" id="ARBA00022448"/>
    </source>
</evidence>
<keyword evidence="8" id="KW-1133">Transmembrane helix</keyword>
<sequence>MPNPQHYKPTDIGEQRQPRKQKNRNFFPYVPQMIFEALFRDLPPGNNGTQQLASINDKTCKKIYAHNRQCQRKITASALFLLAPKIMSKVKGDELTNDNSKRLFGDSPTACRRQRMLRQRETLRRTMVRGCVWSADAVFSRRQPEEWLLPRNWRSQDDNPAAPHVYRVPCDYDSAVFPPDSSFGVRLPQEPVVVHQISLHGQSSAYWSLSCVFIGYYPTPGSYGIRNVFHCKSAIGSEACRAGLITCDPIAKSGRKREIPEKNPPTHVIVQHDSHMQKSGSNHVRNRARFAAIGGEQSDHFTTAAPIRTVGVSIAMLANRTLVSGNTETNITGVPAVVDISSSLRVVLYMSAGLKVLTIVLQCMLGDAVTLRAGLVCSPDCIRYITVRETRGRTFEWDSSRSQPRKSVGLVAVVSSRISYSDIIILDDVLSQEVRWWYPDLTELDLFALRSWMLRDVSYCSCSPYHITEPKRRVIFLVLASRPCHARVVILDVGLPQDVCKGSRLPYRSEQSVAPSRPLGTAYAVDCSQDVSSEDWTNFLLTEAGERQFVAPEESREMAVAVTASAQCYNPSGCSCMAEAAQREVCRLQEPLCGPPPNCFSPVRPLGHCCHVCGESQPSHLMSTICQYCCQIHIEKHQKFLTMQLTGILDSSFRLSLLSGILAHKLYDSWKSGARAWASDSDSPSSHLVMSPPAILDGVDLDL</sequence>
<evidence type="ECO:0000256" key="1">
    <source>
        <dbReference type="ARBA" id="ARBA00004251"/>
    </source>
</evidence>
<evidence type="ECO:0000256" key="9">
    <source>
        <dbReference type="ARBA" id="ARBA00023136"/>
    </source>
</evidence>
<name>A0ABQ9I2Z3_9NEOP</name>
<evidence type="ECO:0000256" key="4">
    <source>
        <dbReference type="ARBA" id="ARBA00022475"/>
    </source>
</evidence>
<dbReference type="Proteomes" id="UP001159363">
    <property type="component" value="Chromosome 3"/>
</dbReference>
<feature type="compositionally biased region" description="Basic and acidic residues" evidence="10">
    <location>
        <begin position="8"/>
        <end position="17"/>
    </location>
</feature>
<keyword evidence="3" id="KW-0813">Transport</keyword>
<comment type="subcellular location">
    <subcellularLocation>
        <location evidence="1">Cell membrane</location>
        <topology evidence="1">Single-pass type I membrane protein</topology>
    </subcellularLocation>
</comment>
<evidence type="ECO:0000313" key="12">
    <source>
        <dbReference type="Proteomes" id="UP001159363"/>
    </source>
</evidence>
<keyword evidence="9" id="KW-0472">Membrane</keyword>